<feature type="region of interest" description="Disordered" evidence="1">
    <location>
        <begin position="1"/>
        <end position="54"/>
    </location>
</feature>
<feature type="region of interest" description="Disordered" evidence="1">
    <location>
        <begin position="69"/>
        <end position="108"/>
    </location>
</feature>
<dbReference type="PROSITE" id="PS50217">
    <property type="entry name" value="BZIP"/>
    <property type="match status" value="1"/>
</dbReference>
<sequence>MSDGNDLDQRRTASRAAREKRKGLLRELRLEQQKKKDAETQKAKKPWYQQAKMDEEQLKREIELGYIATEDSSEARKKARMLRNRRSAELSRKRKRDRLQQLEKENSDLSDENLKLQKLLDDQEQKIRQLSEMLQQRQFGVGKRPLEVIEVDGEQVARVESPRSVSYADEPAVPLLGHHAHNHNSVVSHECMGRPTKRARVHDASCASTTTDGSSSSDATSDDATDANDDLSDFLELFDEPWDESLLKLLPSHENDDLSAAQAMQIAP</sequence>
<dbReference type="EMBL" id="HBEA01002961">
    <property type="protein sequence ID" value="CAD8252704.1"/>
    <property type="molecule type" value="Transcribed_RNA"/>
</dbReference>
<reference evidence="3" key="1">
    <citation type="submission" date="2021-01" db="EMBL/GenBank/DDBJ databases">
        <authorList>
            <person name="Corre E."/>
            <person name="Pelletier E."/>
            <person name="Niang G."/>
            <person name="Scheremetjew M."/>
            <person name="Finn R."/>
            <person name="Kale V."/>
            <person name="Holt S."/>
            <person name="Cochrane G."/>
            <person name="Meng A."/>
            <person name="Brown T."/>
            <person name="Cohen L."/>
        </authorList>
    </citation>
    <scope>NUCLEOTIDE SEQUENCE</scope>
    <source>
        <strain evidence="3">CCMP2078</strain>
    </source>
</reference>
<feature type="compositionally biased region" description="Basic and acidic residues" evidence="1">
    <location>
        <begin position="22"/>
        <end position="42"/>
    </location>
</feature>
<accession>A0A7R9Y9R1</accession>
<evidence type="ECO:0000313" key="3">
    <source>
        <dbReference type="EMBL" id="CAD8252704.1"/>
    </source>
</evidence>
<feature type="compositionally biased region" description="Low complexity" evidence="1">
    <location>
        <begin position="204"/>
        <end position="219"/>
    </location>
</feature>
<dbReference type="InterPro" id="IPR046347">
    <property type="entry name" value="bZIP_sf"/>
</dbReference>
<proteinExistence type="predicted"/>
<feature type="region of interest" description="Disordered" evidence="1">
    <location>
        <begin position="202"/>
        <end position="229"/>
    </location>
</feature>
<organism evidence="3">
    <name type="scientific">Pinguiococcus pyrenoidosus</name>
    <dbReference type="NCBI Taxonomy" id="172671"/>
    <lineage>
        <taxon>Eukaryota</taxon>
        <taxon>Sar</taxon>
        <taxon>Stramenopiles</taxon>
        <taxon>Ochrophyta</taxon>
        <taxon>Pinguiophyceae</taxon>
        <taxon>Pinguiochrysidales</taxon>
        <taxon>Pinguiochrysidaceae</taxon>
        <taxon>Pinguiococcus</taxon>
    </lineage>
</organism>
<name>A0A7R9Y9R1_9STRA</name>
<dbReference type="Gene3D" id="1.20.5.170">
    <property type="match status" value="1"/>
</dbReference>
<dbReference type="AlphaFoldDB" id="A0A7R9Y9R1"/>
<dbReference type="GO" id="GO:0003700">
    <property type="term" value="F:DNA-binding transcription factor activity"/>
    <property type="evidence" value="ECO:0007669"/>
    <property type="project" value="InterPro"/>
</dbReference>
<dbReference type="SMART" id="SM00338">
    <property type="entry name" value="BRLZ"/>
    <property type="match status" value="1"/>
</dbReference>
<evidence type="ECO:0000256" key="1">
    <source>
        <dbReference type="SAM" id="MobiDB-lite"/>
    </source>
</evidence>
<dbReference type="SUPFAM" id="SSF57959">
    <property type="entry name" value="Leucine zipper domain"/>
    <property type="match status" value="1"/>
</dbReference>
<protein>
    <recommendedName>
        <fullName evidence="2">BZIP domain-containing protein</fullName>
    </recommendedName>
</protein>
<feature type="compositionally biased region" description="Acidic residues" evidence="1">
    <location>
        <begin position="220"/>
        <end position="229"/>
    </location>
</feature>
<gene>
    <name evidence="3" type="ORF">PPYR1160_LOCUS2196</name>
</gene>
<dbReference type="InterPro" id="IPR004827">
    <property type="entry name" value="bZIP"/>
</dbReference>
<evidence type="ECO:0000259" key="2">
    <source>
        <dbReference type="PROSITE" id="PS50217"/>
    </source>
</evidence>
<feature type="compositionally biased region" description="Basic and acidic residues" evidence="1">
    <location>
        <begin position="98"/>
        <end position="108"/>
    </location>
</feature>
<feature type="domain" description="BZIP" evidence="2">
    <location>
        <begin position="74"/>
        <end position="137"/>
    </location>
</feature>